<keyword evidence="3" id="KW-1185">Reference proteome</keyword>
<proteinExistence type="predicted"/>
<keyword evidence="1" id="KW-0378">Hydrolase</keyword>
<name>A0ABV5J0G0_9BACT</name>
<dbReference type="RefSeq" id="WP_290249667.1">
    <property type="nucleotide sequence ID" value="NZ_JAUFQT010000002.1"/>
</dbReference>
<dbReference type="SUPFAM" id="SSF53254">
    <property type="entry name" value="Phosphoglycerate mutase-like"/>
    <property type="match status" value="1"/>
</dbReference>
<dbReference type="PANTHER" id="PTHR20935:SF0">
    <property type="entry name" value="SERINE_THREONINE-PROTEIN PHOSPHATASE PGAM5, MITOCHONDRIAL"/>
    <property type="match status" value="1"/>
</dbReference>
<sequence length="157" mass="17583">MKRIALLRHGEAEYGKGQSGDFDRKLTSSGKYRVERLALVLAERKFSFDLILQSPAVRTQETAEIISTAIEIKKKLEEKDYYLAEKDAWLEKINDLPEEFDSALVVGHNPGLSTLLDYYVGDYFLNLSPGMLAIVEIEVDSWKAITAGSGVLAEVIQ</sequence>
<protein>
    <submittedName>
        <fullName evidence="2">Histidine phosphatase family protein</fullName>
    </submittedName>
</protein>
<gene>
    <name evidence="2" type="ORF">ACFFUR_00680</name>
</gene>
<dbReference type="InterPro" id="IPR013078">
    <property type="entry name" value="His_Pase_superF_clade-1"/>
</dbReference>
<comment type="caution">
    <text evidence="2">The sequence shown here is derived from an EMBL/GenBank/DDBJ whole genome shotgun (WGS) entry which is preliminary data.</text>
</comment>
<dbReference type="EMBL" id="JBHMEW010000005">
    <property type="protein sequence ID" value="MFB9210308.1"/>
    <property type="molecule type" value="Genomic_DNA"/>
</dbReference>
<evidence type="ECO:0000313" key="3">
    <source>
        <dbReference type="Proteomes" id="UP001589654"/>
    </source>
</evidence>
<dbReference type="Proteomes" id="UP001589654">
    <property type="component" value="Unassembled WGS sequence"/>
</dbReference>
<dbReference type="PANTHER" id="PTHR20935">
    <property type="entry name" value="PHOSPHOGLYCERATE MUTASE-RELATED"/>
    <property type="match status" value="1"/>
</dbReference>
<dbReference type="CDD" id="cd07067">
    <property type="entry name" value="HP_PGM_like"/>
    <property type="match status" value="1"/>
</dbReference>
<reference evidence="2 3" key="1">
    <citation type="submission" date="2024-09" db="EMBL/GenBank/DDBJ databases">
        <authorList>
            <person name="Sun Q."/>
            <person name="Mori K."/>
        </authorList>
    </citation>
    <scope>NUCLEOTIDE SEQUENCE [LARGE SCALE GENOMIC DNA]</scope>
    <source>
        <strain evidence="2 3">CECT 7682</strain>
    </source>
</reference>
<dbReference type="InterPro" id="IPR029033">
    <property type="entry name" value="His_PPase_superfam"/>
</dbReference>
<dbReference type="SMART" id="SM00855">
    <property type="entry name" value="PGAM"/>
    <property type="match status" value="1"/>
</dbReference>
<evidence type="ECO:0000313" key="2">
    <source>
        <dbReference type="EMBL" id="MFB9210308.1"/>
    </source>
</evidence>
<evidence type="ECO:0000256" key="1">
    <source>
        <dbReference type="ARBA" id="ARBA00022801"/>
    </source>
</evidence>
<dbReference type="Pfam" id="PF00300">
    <property type="entry name" value="His_Phos_1"/>
    <property type="match status" value="1"/>
</dbReference>
<organism evidence="2 3">
    <name type="scientific">Echinicola jeungdonensis</name>
    <dbReference type="NCBI Taxonomy" id="709343"/>
    <lineage>
        <taxon>Bacteria</taxon>
        <taxon>Pseudomonadati</taxon>
        <taxon>Bacteroidota</taxon>
        <taxon>Cytophagia</taxon>
        <taxon>Cytophagales</taxon>
        <taxon>Cyclobacteriaceae</taxon>
        <taxon>Echinicola</taxon>
    </lineage>
</organism>
<dbReference type="Gene3D" id="3.40.50.1240">
    <property type="entry name" value="Phosphoglycerate mutase-like"/>
    <property type="match status" value="1"/>
</dbReference>
<accession>A0ABV5J0G0</accession>
<dbReference type="InterPro" id="IPR051021">
    <property type="entry name" value="Mito_Ser/Thr_phosphatase"/>
</dbReference>